<keyword evidence="4 6" id="KW-0378">Hydrolase</keyword>
<evidence type="ECO:0000256" key="4">
    <source>
        <dbReference type="ARBA" id="ARBA00022801"/>
    </source>
</evidence>
<dbReference type="InterPro" id="IPR023650">
    <property type="entry name" value="Beta-lactam_class-A_AS"/>
</dbReference>
<feature type="domain" description="Beta-lactamase class A catalytic" evidence="8">
    <location>
        <begin position="41"/>
        <end position="268"/>
    </location>
</feature>
<dbReference type="InterPro" id="IPR000871">
    <property type="entry name" value="Beta-lactam_class-A"/>
</dbReference>
<dbReference type="Pfam" id="PF13354">
    <property type="entry name" value="Beta-lactamase2"/>
    <property type="match status" value="1"/>
</dbReference>
<keyword evidence="10" id="KW-1185">Reference proteome</keyword>
<comment type="similarity">
    <text evidence="2 6">Belongs to the class-A beta-lactamase family.</text>
</comment>
<dbReference type="EC" id="3.5.2.6" evidence="3 6"/>
<evidence type="ECO:0000259" key="8">
    <source>
        <dbReference type="Pfam" id="PF13354"/>
    </source>
</evidence>
<evidence type="ECO:0000256" key="5">
    <source>
        <dbReference type="ARBA" id="ARBA00023251"/>
    </source>
</evidence>
<comment type="catalytic activity">
    <reaction evidence="1 6">
        <text>a beta-lactam + H2O = a substituted beta-amino acid</text>
        <dbReference type="Rhea" id="RHEA:20401"/>
        <dbReference type="ChEBI" id="CHEBI:15377"/>
        <dbReference type="ChEBI" id="CHEBI:35627"/>
        <dbReference type="ChEBI" id="CHEBI:140347"/>
        <dbReference type="EC" id="3.5.2.6"/>
    </reaction>
</comment>
<evidence type="ECO:0000313" key="9">
    <source>
        <dbReference type="EMBL" id="PZF71031.1"/>
    </source>
</evidence>
<dbReference type="InterPro" id="IPR012338">
    <property type="entry name" value="Beta-lactam/transpept-like"/>
</dbReference>
<name>A0A2W2A739_9BACT</name>
<reference evidence="9 10" key="1">
    <citation type="submission" date="2018-06" db="EMBL/GenBank/DDBJ databases">
        <title>Mucibacter soli gen. nov., sp. nov., a new member of the family Chitinophagaceae producing mucin.</title>
        <authorList>
            <person name="Kim M.-K."/>
            <person name="Park S."/>
            <person name="Kim T.-S."/>
            <person name="Joung Y."/>
            <person name="Han J.-H."/>
            <person name="Kim S.B."/>
        </authorList>
    </citation>
    <scope>NUCLEOTIDE SEQUENCE [LARGE SCALE GENOMIC DNA]</scope>
    <source>
        <strain evidence="9 10">R1-15</strain>
    </source>
</reference>
<comment type="caution">
    <text evidence="9">The sequence shown here is derived from an EMBL/GenBank/DDBJ whole genome shotgun (WGS) entry which is preliminary data.</text>
</comment>
<keyword evidence="7" id="KW-0732">Signal</keyword>
<proteinExistence type="inferred from homology"/>
<dbReference type="NCBIfam" id="NF012099">
    <property type="entry name" value="SubclassA2"/>
    <property type="match status" value="1"/>
</dbReference>
<dbReference type="GO" id="GO:0008800">
    <property type="term" value="F:beta-lactamase activity"/>
    <property type="evidence" value="ECO:0007669"/>
    <property type="project" value="UniProtKB-UniRule"/>
</dbReference>
<feature type="chain" id="PRO_5016163872" description="Beta-lactamase" evidence="7">
    <location>
        <begin position="21"/>
        <end position="296"/>
    </location>
</feature>
<dbReference type="RefSeq" id="WP_111000765.1">
    <property type="nucleotide sequence ID" value="NZ_QKTW01000027.1"/>
</dbReference>
<evidence type="ECO:0000313" key="10">
    <source>
        <dbReference type="Proteomes" id="UP000248745"/>
    </source>
</evidence>
<dbReference type="PANTHER" id="PTHR35333">
    <property type="entry name" value="BETA-LACTAMASE"/>
    <property type="match status" value="1"/>
</dbReference>
<dbReference type="SUPFAM" id="SSF56601">
    <property type="entry name" value="beta-lactamase/transpeptidase-like"/>
    <property type="match status" value="1"/>
</dbReference>
<dbReference type="NCBIfam" id="NF033103">
    <property type="entry name" value="bla_class_A"/>
    <property type="match status" value="1"/>
</dbReference>
<organism evidence="9 10">
    <name type="scientific">Taibaiella soli</name>
    <dbReference type="NCBI Taxonomy" id="1649169"/>
    <lineage>
        <taxon>Bacteria</taxon>
        <taxon>Pseudomonadati</taxon>
        <taxon>Bacteroidota</taxon>
        <taxon>Chitinophagia</taxon>
        <taxon>Chitinophagales</taxon>
        <taxon>Chitinophagaceae</taxon>
        <taxon>Taibaiella</taxon>
    </lineage>
</organism>
<feature type="signal peptide" evidence="7">
    <location>
        <begin position="1"/>
        <end position="20"/>
    </location>
</feature>
<protein>
    <recommendedName>
        <fullName evidence="3 6">Beta-lactamase</fullName>
        <ecNumber evidence="3 6">3.5.2.6</ecNumber>
    </recommendedName>
</protein>
<evidence type="ECO:0000256" key="1">
    <source>
        <dbReference type="ARBA" id="ARBA00001526"/>
    </source>
</evidence>
<dbReference type="Gene3D" id="3.40.710.10">
    <property type="entry name" value="DD-peptidase/beta-lactamase superfamily"/>
    <property type="match status" value="1"/>
</dbReference>
<dbReference type="Proteomes" id="UP000248745">
    <property type="component" value="Unassembled WGS sequence"/>
</dbReference>
<dbReference type="PROSITE" id="PS00146">
    <property type="entry name" value="BETA_LACTAMASE_A"/>
    <property type="match status" value="1"/>
</dbReference>
<dbReference type="PRINTS" id="PR00118">
    <property type="entry name" value="BLACTAMASEA"/>
</dbReference>
<dbReference type="EMBL" id="QKTW01000027">
    <property type="protein sequence ID" value="PZF71031.1"/>
    <property type="molecule type" value="Genomic_DNA"/>
</dbReference>
<evidence type="ECO:0000256" key="3">
    <source>
        <dbReference type="ARBA" id="ARBA00012865"/>
    </source>
</evidence>
<keyword evidence="5 6" id="KW-0046">Antibiotic resistance</keyword>
<evidence type="ECO:0000256" key="6">
    <source>
        <dbReference type="RuleBase" id="RU361140"/>
    </source>
</evidence>
<gene>
    <name evidence="9" type="primary">bla</name>
    <name evidence="9" type="ORF">DN068_20220</name>
</gene>
<dbReference type="AlphaFoldDB" id="A0A2W2A739"/>
<dbReference type="GO" id="GO:0030655">
    <property type="term" value="P:beta-lactam antibiotic catabolic process"/>
    <property type="evidence" value="ECO:0007669"/>
    <property type="project" value="InterPro"/>
</dbReference>
<accession>A0A2W2A739</accession>
<dbReference type="PANTHER" id="PTHR35333:SF3">
    <property type="entry name" value="BETA-LACTAMASE-TYPE TRANSPEPTIDASE FOLD CONTAINING PROTEIN"/>
    <property type="match status" value="1"/>
</dbReference>
<evidence type="ECO:0000256" key="2">
    <source>
        <dbReference type="ARBA" id="ARBA00009009"/>
    </source>
</evidence>
<evidence type="ECO:0000256" key="7">
    <source>
        <dbReference type="SAM" id="SignalP"/>
    </source>
</evidence>
<dbReference type="GO" id="GO:0046677">
    <property type="term" value="P:response to antibiotic"/>
    <property type="evidence" value="ECO:0007669"/>
    <property type="project" value="UniProtKB-UniRule"/>
</dbReference>
<dbReference type="InterPro" id="IPR045155">
    <property type="entry name" value="Beta-lactam_cat"/>
</dbReference>
<sequence length="296" mass="32577">MKIASILTAGLLALSFGVFAQTEDLKQNIQKITAGKKAEVGISIRGIENGKTVSINGNKHYPMQSVFKFPIALTVLHQVDAGKLKLEQLITIKRSELLQDTWSPLREKYPKGDVKIPLSEIIQYTVSQSDNNGCDVLLRLIGGPAVVNDYIHSLGVKDIAIKANEEAMHKDWNVQFTNWCAPDAMTALLIKFYQQKILQPTTHAFLWKTMAETTTGKNRIRKLLPAGTIVADKTGSSGANKQGITAALNDVGVVTLPNSQHFAITIFVSDSKENNDTNEQIIADIAKAAWDYFIKL</sequence>
<dbReference type="OrthoDB" id="9772863at2"/>